<protein>
    <recommendedName>
        <fullName evidence="3">protein-glutamate methylesterase</fullName>
        <ecNumber evidence="3">3.1.1.61</ecNumber>
    </recommendedName>
</protein>
<keyword evidence="8" id="KW-1185">Reference proteome</keyword>
<feature type="active site" evidence="5">
    <location>
        <position position="312"/>
    </location>
</feature>
<dbReference type="GO" id="GO:0006935">
    <property type="term" value="P:chemotaxis"/>
    <property type="evidence" value="ECO:0007669"/>
    <property type="project" value="UniProtKB-UniRule"/>
</dbReference>
<dbReference type="PIRSF" id="PIRSF000876">
    <property type="entry name" value="RR_chemtxs_CheB"/>
    <property type="match status" value="1"/>
</dbReference>
<dbReference type="EMBL" id="VBRY01000004">
    <property type="protein sequence ID" value="TLS67952.1"/>
    <property type="molecule type" value="Genomic_DNA"/>
</dbReference>
<organism evidence="7 8">
    <name type="scientific">Mariprofundus erugo</name>
    <dbReference type="NCBI Taxonomy" id="2528639"/>
    <lineage>
        <taxon>Bacteria</taxon>
        <taxon>Pseudomonadati</taxon>
        <taxon>Pseudomonadota</taxon>
        <taxon>Candidatius Mariprofundia</taxon>
        <taxon>Mariprofundales</taxon>
        <taxon>Mariprofundaceae</taxon>
        <taxon>Mariprofundus</taxon>
    </lineage>
</organism>
<dbReference type="PANTHER" id="PTHR42872">
    <property type="entry name" value="PROTEIN-GLUTAMATE METHYLESTERASE/PROTEIN-GLUTAMINE GLUTAMINASE"/>
    <property type="match status" value="1"/>
</dbReference>
<evidence type="ECO:0000256" key="1">
    <source>
        <dbReference type="ARBA" id="ARBA00022500"/>
    </source>
</evidence>
<dbReference type="Pfam" id="PF01339">
    <property type="entry name" value="CheB_methylest"/>
    <property type="match status" value="1"/>
</dbReference>
<evidence type="ECO:0000313" key="8">
    <source>
        <dbReference type="Proteomes" id="UP000306585"/>
    </source>
</evidence>
<comment type="catalytic activity">
    <reaction evidence="4">
        <text>[protein]-L-glutamate 5-O-methyl ester + H2O = L-glutamyl-[protein] + methanol + H(+)</text>
        <dbReference type="Rhea" id="RHEA:23236"/>
        <dbReference type="Rhea" id="RHEA-COMP:10208"/>
        <dbReference type="Rhea" id="RHEA-COMP:10311"/>
        <dbReference type="ChEBI" id="CHEBI:15377"/>
        <dbReference type="ChEBI" id="CHEBI:15378"/>
        <dbReference type="ChEBI" id="CHEBI:17790"/>
        <dbReference type="ChEBI" id="CHEBI:29973"/>
        <dbReference type="ChEBI" id="CHEBI:82795"/>
        <dbReference type="EC" id="3.1.1.61"/>
    </reaction>
</comment>
<sequence length="369" mass="39026">MANRFASAPDQGEKRKAVLRVLVIEGDANARMAMVDILSQAEHIEVVGVASDPMMARMQVKVRKPELLVLGDHHDTEQTEGFLNYLAGAAPMPVVLLSERLLPSGDVGRQAIRAGWVALLLRPAKGIVRDDRVFADKLIRQVRETAVKYADKGAVSAASPAAVNRASKLPPTEARPHHAMLDKIIAIGASTGGTEALRQVVAALPADLSAVLIVQHIPKVFAASFIDRLDQSTAMRVVAASDGLQICKGHIYVGAGDQHFYIEKQGAGFVCRLGGQDKVSGHCPSVNVLFDSVAQHAGAKAVGALMTGMGEDGAAGLKNMRSARARTVAQDKDSSVVWGMPGAAVKIGAAEEQIPLHAMGEKLVQLVRG</sequence>
<dbReference type="GO" id="GO:0000156">
    <property type="term" value="F:phosphorelay response regulator activity"/>
    <property type="evidence" value="ECO:0007669"/>
    <property type="project" value="InterPro"/>
</dbReference>
<dbReference type="OrthoDB" id="5291131at2"/>
<dbReference type="InterPro" id="IPR008248">
    <property type="entry name" value="CheB-like"/>
</dbReference>
<keyword evidence="2 5" id="KW-0378">Hydrolase</keyword>
<feature type="active site" evidence="5">
    <location>
        <position position="216"/>
    </location>
</feature>
<dbReference type="InterPro" id="IPR035909">
    <property type="entry name" value="CheB_C"/>
</dbReference>
<dbReference type="CDD" id="cd16432">
    <property type="entry name" value="CheB_Rec"/>
    <property type="match status" value="1"/>
</dbReference>
<evidence type="ECO:0000256" key="2">
    <source>
        <dbReference type="ARBA" id="ARBA00022801"/>
    </source>
</evidence>
<evidence type="ECO:0000256" key="3">
    <source>
        <dbReference type="ARBA" id="ARBA00039140"/>
    </source>
</evidence>
<dbReference type="AlphaFoldDB" id="A0A5R9GVD3"/>
<evidence type="ECO:0000256" key="4">
    <source>
        <dbReference type="ARBA" id="ARBA00048267"/>
    </source>
</evidence>
<comment type="caution">
    <text evidence="7">The sequence shown here is derived from an EMBL/GenBank/DDBJ whole genome shotgun (WGS) entry which is preliminary data.</text>
</comment>
<feature type="active site" evidence="5">
    <location>
        <position position="190"/>
    </location>
</feature>
<feature type="domain" description="CheB-type methylesterase" evidence="6">
    <location>
        <begin position="176"/>
        <end position="369"/>
    </location>
</feature>
<reference evidence="7 8" key="1">
    <citation type="journal article" date="2019" name="Appl. Environ. Microbiol.">
        <title>Environmental Evidence and Genomic Insight of Iron-oxidizing Bacteria Preference Towards More Corrosion Resistant Stainless Steel at Higher Salinities.</title>
        <authorList>
            <person name="Garrison C.E."/>
            <person name="Price K.A."/>
            <person name="Field E.K."/>
        </authorList>
    </citation>
    <scope>NUCLEOTIDE SEQUENCE [LARGE SCALE GENOMIC DNA]</scope>
    <source>
        <strain evidence="7 8">P3</strain>
    </source>
</reference>
<evidence type="ECO:0000313" key="7">
    <source>
        <dbReference type="EMBL" id="TLS67952.1"/>
    </source>
</evidence>
<evidence type="ECO:0000259" key="6">
    <source>
        <dbReference type="PROSITE" id="PS50122"/>
    </source>
</evidence>
<dbReference type="Gene3D" id="3.40.50.180">
    <property type="entry name" value="Methylesterase CheB, C-terminal domain"/>
    <property type="match status" value="1"/>
</dbReference>
<dbReference type="EC" id="3.1.1.61" evidence="3"/>
<dbReference type="RefSeq" id="WP_138238849.1">
    <property type="nucleotide sequence ID" value="NZ_VBRY01000004.1"/>
</dbReference>
<proteinExistence type="predicted"/>
<dbReference type="Gene3D" id="3.40.50.2300">
    <property type="match status" value="1"/>
</dbReference>
<dbReference type="Proteomes" id="UP000306585">
    <property type="component" value="Unassembled WGS sequence"/>
</dbReference>
<accession>A0A5R9GVD3</accession>
<keyword evidence="1 5" id="KW-0145">Chemotaxis</keyword>
<gene>
    <name evidence="7" type="ORF">FEF65_05780</name>
</gene>
<dbReference type="SUPFAM" id="SSF52172">
    <property type="entry name" value="CheY-like"/>
    <property type="match status" value="1"/>
</dbReference>
<dbReference type="SUPFAM" id="SSF52738">
    <property type="entry name" value="Methylesterase CheB, C-terminal domain"/>
    <property type="match status" value="1"/>
</dbReference>
<dbReference type="PROSITE" id="PS50122">
    <property type="entry name" value="CHEB"/>
    <property type="match status" value="1"/>
</dbReference>
<dbReference type="InterPro" id="IPR011006">
    <property type="entry name" value="CheY-like_superfamily"/>
</dbReference>
<evidence type="ECO:0000256" key="5">
    <source>
        <dbReference type="PROSITE-ProRule" id="PRU00050"/>
    </source>
</evidence>
<dbReference type="GO" id="GO:0005737">
    <property type="term" value="C:cytoplasm"/>
    <property type="evidence" value="ECO:0007669"/>
    <property type="project" value="InterPro"/>
</dbReference>
<dbReference type="InterPro" id="IPR000673">
    <property type="entry name" value="Sig_transdc_resp-reg_Me-estase"/>
</dbReference>
<dbReference type="PANTHER" id="PTHR42872:SF6">
    <property type="entry name" value="PROTEIN-GLUTAMATE METHYLESTERASE_PROTEIN-GLUTAMINE GLUTAMINASE"/>
    <property type="match status" value="1"/>
</dbReference>
<name>A0A5R9GVD3_9PROT</name>
<dbReference type="GO" id="GO:0008984">
    <property type="term" value="F:protein-glutamate methylesterase activity"/>
    <property type="evidence" value="ECO:0007669"/>
    <property type="project" value="UniProtKB-EC"/>
</dbReference>